<accession>A0A061J7K3</accession>
<protein>
    <submittedName>
        <fullName evidence="2">Uncharacterized protein</fullName>
    </submittedName>
</protein>
<keyword evidence="1" id="KW-1133">Transmembrane helix</keyword>
<comment type="caution">
    <text evidence="2">The sequence shown here is derived from an EMBL/GenBank/DDBJ whole genome shotgun (WGS) entry which is preliminary data.</text>
</comment>
<dbReference type="AlphaFoldDB" id="A0A061J7K3"/>
<name>A0A061J7K3_TRYRA</name>
<reference evidence="2 3" key="1">
    <citation type="submission" date="2013-07" db="EMBL/GenBank/DDBJ databases">
        <authorList>
            <person name="Stoco P.H."/>
            <person name="Wagner G."/>
            <person name="Gerber A."/>
            <person name="Zaha A."/>
            <person name="Thompson C."/>
            <person name="Bartholomeu D.C."/>
            <person name="Luckemeyer D.D."/>
            <person name="Bahia D."/>
            <person name="Loreto E."/>
            <person name="Prestes E.B."/>
            <person name="Lima F.M."/>
            <person name="Rodrigues-Luiz G."/>
            <person name="Vallejo G.A."/>
            <person name="Filho J.F."/>
            <person name="Monteiro K.M."/>
            <person name="Tyler K.M."/>
            <person name="de Almeida L.G."/>
            <person name="Ortiz M.F."/>
            <person name="Siervo M.A."/>
            <person name="de Moraes M.H."/>
            <person name="Cunha O.L."/>
            <person name="Mendonca-Neto R."/>
            <person name="Silva R."/>
            <person name="Teixeira S.M."/>
            <person name="Murta S.M."/>
            <person name="Sincero T.C."/>
            <person name="Mendes T.A."/>
            <person name="Urmenyi T.P."/>
            <person name="Silva V.G."/>
            <person name="da Rocha W.D."/>
            <person name="Andersson B."/>
            <person name="Romanha A.J."/>
            <person name="Steindel M."/>
            <person name="de Vasconcelos A.T."/>
            <person name="Grisard E.C."/>
        </authorList>
    </citation>
    <scope>NUCLEOTIDE SEQUENCE [LARGE SCALE GENOMIC DNA]</scope>
    <source>
        <strain evidence="2 3">SC58</strain>
    </source>
</reference>
<dbReference type="VEuPathDB" id="TriTrypDB:TRSC58_03006"/>
<dbReference type="OrthoDB" id="274904at2759"/>
<keyword evidence="1" id="KW-0472">Membrane</keyword>
<evidence type="ECO:0000313" key="2">
    <source>
        <dbReference type="EMBL" id="ESL09277.1"/>
    </source>
</evidence>
<dbReference type="EMBL" id="AUPL01003006">
    <property type="protein sequence ID" value="ESL09277.1"/>
    <property type="molecule type" value="Genomic_DNA"/>
</dbReference>
<sequence>MTMNFGNMTLGGAAATFGGQSNPMCNYTSPLAKKFVYKEMGKVYYPLRRHVFRLKVRTAAEIRFNEIVKKYMKDKLSFKKGCYAATITNTVELDHMGSIIPKDEYEVRRLTSYMTSKKMSNDYKKHIQDLWTRVLFVCESTNFVGAAETAVHHNSRPGTDEEFMALIWYSTFLATFFAFLVTLCVWWYRYGQAPQYAEFK</sequence>
<gene>
    <name evidence="2" type="ORF">TRSC58_03006</name>
</gene>
<keyword evidence="3" id="KW-1185">Reference proteome</keyword>
<evidence type="ECO:0000313" key="3">
    <source>
        <dbReference type="Proteomes" id="UP000031737"/>
    </source>
</evidence>
<proteinExistence type="predicted"/>
<keyword evidence="1" id="KW-0812">Transmembrane</keyword>
<organism evidence="2 3">
    <name type="scientific">Trypanosoma rangeli SC58</name>
    <dbReference type="NCBI Taxonomy" id="429131"/>
    <lineage>
        <taxon>Eukaryota</taxon>
        <taxon>Discoba</taxon>
        <taxon>Euglenozoa</taxon>
        <taxon>Kinetoplastea</taxon>
        <taxon>Metakinetoplastina</taxon>
        <taxon>Trypanosomatida</taxon>
        <taxon>Trypanosomatidae</taxon>
        <taxon>Trypanosoma</taxon>
        <taxon>Herpetosoma</taxon>
    </lineage>
</organism>
<dbReference type="Proteomes" id="UP000031737">
    <property type="component" value="Unassembled WGS sequence"/>
</dbReference>
<feature type="transmembrane region" description="Helical" evidence="1">
    <location>
        <begin position="166"/>
        <end position="188"/>
    </location>
</feature>
<evidence type="ECO:0000256" key="1">
    <source>
        <dbReference type="SAM" id="Phobius"/>
    </source>
</evidence>